<dbReference type="AlphaFoldDB" id="A0A9N9BC01"/>
<name>A0A9N9BC01_FUNMO</name>
<dbReference type="EMBL" id="CAJVPP010001577">
    <property type="protein sequence ID" value="CAG8562752.1"/>
    <property type="molecule type" value="Genomic_DNA"/>
</dbReference>
<protein>
    <submittedName>
        <fullName evidence="1">8605_t:CDS:1</fullName>
    </submittedName>
</protein>
<dbReference type="Proteomes" id="UP000789375">
    <property type="component" value="Unassembled WGS sequence"/>
</dbReference>
<comment type="caution">
    <text evidence="1">The sequence shown here is derived from an EMBL/GenBank/DDBJ whole genome shotgun (WGS) entry which is preliminary data.</text>
</comment>
<keyword evidence="2" id="KW-1185">Reference proteome</keyword>
<sequence>MLLQVYGRISAERIPSPLKIVIQWLAVVPAERIPSPLKIVIQWLASQLDNYTWADTVDPHALCQPPYDSQKLSSALAKHFPAPYKLYYSDCLIRNSA</sequence>
<gene>
    <name evidence="1" type="ORF">FMOSSE_LOCUS7041</name>
</gene>
<evidence type="ECO:0000313" key="1">
    <source>
        <dbReference type="EMBL" id="CAG8562752.1"/>
    </source>
</evidence>
<proteinExistence type="predicted"/>
<accession>A0A9N9BC01</accession>
<organism evidence="1 2">
    <name type="scientific">Funneliformis mosseae</name>
    <name type="common">Endomycorrhizal fungus</name>
    <name type="synonym">Glomus mosseae</name>
    <dbReference type="NCBI Taxonomy" id="27381"/>
    <lineage>
        <taxon>Eukaryota</taxon>
        <taxon>Fungi</taxon>
        <taxon>Fungi incertae sedis</taxon>
        <taxon>Mucoromycota</taxon>
        <taxon>Glomeromycotina</taxon>
        <taxon>Glomeromycetes</taxon>
        <taxon>Glomerales</taxon>
        <taxon>Glomeraceae</taxon>
        <taxon>Funneliformis</taxon>
    </lineage>
</organism>
<reference evidence="1" key="1">
    <citation type="submission" date="2021-06" db="EMBL/GenBank/DDBJ databases">
        <authorList>
            <person name="Kallberg Y."/>
            <person name="Tangrot J."/>
            <person name="Rosling A."/>
        </authorList>
    </citation>
    <scope>NUCLEOTIDE SEQUENCE</scope>
    <source>
        <strain evidence="1">87-6 pot B 2015</strain>
    </source>
</reference>
<evidence type="ECO:0000313" key="2">
    <source>
        <dbReference type="Proteomes" id="UP000789375"/>
    </source>
</evidence>